<dbReference type="Proteomes" id="UP000886998">
    <property type="component" value="Unassembled WGS sequence"/>
</dbReference>
<name>A0A8X6YP12_9ARAC</name>
<protein>
    <submittedName>
        <fullName evidence="2">Uncharacterized protein</fullName>
    </submittedName>
</protein>
<gene>
    <name evidence="2" type="primary">AVEN_240130_1</name>
    <name evidence="2" type="ORF">TNIN_253671</name>
</gene>
<accession>A0A8X6YP12</accession>
<feature type="region of interest" description="Disordered" evidence="1">
    <location>
        <begin position="213"/>
        <end position="243"/>
    </location>
</feature>
<keyword evidence="3" id="KW-1185">Reference proteome</keyword>
<evidence type="ECO:0000313" key="3">
    <source>
        <dbReference type="Proteomes" id="UP000886998"/>
    </source>
</evidence>
<dbReference type="EMBL" id="BMAV01020693">
    <property type="protein sequence ID" value="GFY74353.1"/>
    <property type="molecule type" value="Genomic_DNA"/>
</dbReference>
<reference evidence="2" key="1">
    <citation type="submission" date="2020-08" db="EMBL/GenBank/DDBJ databases">
        <title>Multicomponent nature underlies the extraordinary mechanical properties of spider dragline silk.</title>
        <authorList>
            <person name="Kono N."/>
            <person name="Nakamura H."/>
            <person name="Mori M."/>
            <person name="Yoshida Y."/>
            <person name="Ohtoshi R."/>
            <person name="Malay A.D."/>
            <person name="Moran D.A.P."/>
            <person name="Tomita M."/>
            <person name="Numata K."/>
            <person name="Arakawa K."/>
        </authorList>
    </citation>
    <scope>NUCLEOTIDE SEQUENCE</scope>
</reference>
<proteinExistence type="predicted"/>
<organism evidence="2 3">
    <name type="scientific">Trichonephila inaurata madagascariensis</name>
    <dbReference type="NCBI Taxonomy" id="2747483"/>
    <lineage>
        <taxon>Eukaryota</taxon>
        <taxon>Metazoa</taxon>
        <taxon>Ecdysozoa</taxon>
        <taxon>Arthropoda</taxon>
        <taxon>Chelicerata</taxon>
        <taxon>Arachnida</taxon>
        <taxon>Araneae</taxon>
        <taxon>Araneomorphae</taxon>
        <taxon>Entelegynae</taxon>
        <taxon>Araneoidea</taxon>
        <taxon>Nephilidae</taxon>
        <taxon>Trichonephila</taxon>
        <taxon>Trichonephila inaurata</taxon>
    </lineage>
</organism>
<dbReference type="AlphaFoldDB" id="A0A8X6YP12"/>
<comment type="caution">
    <text evidence="2">The sequence shown here is derived from an EMBL/GenBank/DDBJ whole genome shotgun (WGS) entry which is preliminary data.</text>
</comment>
<evidence type="ECO:0000256" key="1">
    <source>
        <dbReference type="SAM" id="MobiDB-lite"/>
    </source>
</evidence>
<evidence type="ECO:0000313" key="2">
    <source>
        <dbReference type="EMBL" id="GFY74353.1"/>
    </source>
</evidence>
<sequence length="243" mass="27669">MGCSALLGQKFYLLVEYVKRRYYHSTPDRITSLRAIIKKKPESSQETQILPISIFEDQTHQPFQIQINKPEDRENRVRGLRLRTQNSCKLEEPKRLTVISSFAEEEMPDATTCPEHLITPLPGGIEGPKRYYQRKLPPKVNLLNRYSRSAASTPRYANLKGQAHCAVRLSRSEDINSTKRKSVRDDGSKIFNFDILIKEDAANQPELETSVFLNSASGTPGSEGFEVSVPDLPFLSPKEDRKF</sequence>
<dbReference type="OrthoDB" id="6420877at2759"/>